<accession>A0ABM9X6I7</accession>
<dbReference type="EMBL" id="ABID01000002">
    <property type="protein sequence ID" value="EDQ05051.1"/>
    <property type="molecule type" value="Genomic_DNA"/>
</dbReference>
<comment type="caution">
    <text evidence="1">The sequence shown here is derived from an EMBL/GenBank/DDBJ whole genome shotgun (WGS) entry which is preliminary data.</text>
</comment>
<evidence type="ECO:0000313" key="1">
    <source>
        <dbReference type="EMBL" id="EDQ05051.1"/>
    </source>
</evidence>
<protein>
    <submittedName>
        <fullName evidence="1">Uncharacterized protein</fullName>
    </submittedName>
</protein>
<sequence length="134" mass="14929">MCIADKHIKLCTCGDEIPEDNYWELFRPSDRPSLHVVGSFEPPPEHSTEAASDLLKAKVASDLNTHDCFDFAFSPQLGDVLEITVDGQTFTYQFNTSLMADATKDSEWGSASWGLMLDQPMRKGRVETQSASRP</sequence>
<organism evidence="1 2">
    <name type="scientific">Sulfitobacter indolifex HEL-45</name>
    <dbReference type="NCBI Taxonomy" id="391624"/>
    <lineage>
        <taxon>Bacteria</taxon>
        <taxon>Pseudomonadati</taxon>
        <taxon>Pseudomonadota</taxon>
        <taxon>Alphaproteobacteria</taxon>
        <taxon>Rhodobacterales</taxon>
        <taxon>Roseobacteraceae</taxon>
        <taxon>Sulfitobacter</taxon>
    </lineage>
</organism>
<proteinExistence type="predicted"/>
<reference evidence="1 2" key="1">
    <citation type="submission" date="2007-11" db="EMBL/GenBank/DDBJ databases">
        <authorList>
            <person name="Wagner-Dobler I."/>
            <person name="Ferriera S."/>
            <person name="Johnson J."/>
            <person name="Kravitz S."/>
            <person name="Beeson K."/>
            <person name="Sutton G."/>
            <person name="Rogers Y.-H."/>
            <person name="Friedman R."/>
            <person name="Frazier M."/>
            <person name="Venter J.C."/>
        </authorList>
    </citation>
    <scope>NUCLEOTIDE SEQUENCE [LARGE SCALE GENOMIC DNA]</scope>
    <source>
        <strain evidence="1 2">HEL-45</strain>
    </source>
</reference>
<name>A0ABM9X6I7_9RHOB</name>
<dbReference type="RefSeq" id="WP_007119189.1">
    <property type="nucleotide sequence ID" value="NZ_ABID01000002.1"/>
</dbReference>
<evidence type="ECO:0000313" key="2">
    <source>
        <dbReference type="Proteomes" id="UP000003257"/>
    </source>
</evidence>
<keyword evidence="2" id="KW-1185">Reference proteome</keyword>
<gene>
    <name evidence="1" type="ORF">OIHEL45_09928</name>
</gene>
<dbReference type="Proteomes" id="UP000003257">
    <property type="component" value="Unassembled WGS sequence"/>
</dbReference>